<dbReference type="SUPFAM" id="SSF109854">
    <property type="entry name" value="DinB/YfiT-like putative metalloenzymes"/>
    <property type="match status" value="1"/>
</dbReference>
<evidence type="ECO:0000313" key="2">
    <source>
        <dbReference type="EMBL" id="ABD11677.1"/>
    </source>
</evidence>
<dbReference type="InterPro" id="IPR034660">
    <property type="entry name" value="DinB/YfiT-like"/>
</dbReference>
<sequence length="193" mass="20545">MTRSLQCYRRALDTFTTIVTRVPADRWDAPSLCPVWTGRQLTGHVIDGQQQIVSLLTGHGPRPPVTDPALLTALAGPDPGASWQRTHQNTERTLAALDPATVVDTPLGARSVDEVLTVAVIEPLVHAWDLATTIGQTVQLDPDTVTATLPAVEALGGQLAATGMYAAAQPAPADSPPQDRLLAALGRRWTPRN</sequence>
<dbReference type="PhylomeDB" id="Q2JAL5"/>
<dbReference type="STRING" id="106370.Francci3_2309"/>
<dbReference type="Pfam" id="PF11716">
    <property type="entry name" value="MDMPI_N"/>
    <property type="match status" value="1"/>
</dbReference>
<keyword evidence="3" id="KW-1185">Reference proteome</keyword>
<dbReference type="NCBIfam" id="TIGR03083">
    <property type="entry name" value="maleylpyruvate isomerase family mycothiol-dependent enzyme"/>
    <property type="match status" value="1"/>
</dbReference>
<organism evidence="2 3">
    <name type="scientific">Frankia casuarinae (strain DSM 45818 / CECT 9043 / HFP020203 / CcI3)</name>
    <dbReference type="NCBI Taxonomy" id="106370"/>
    <lineage>
        <taxon>Bacteria</taxon>
        <taxon>Bacillati</taxon>
        <taxon>Actinomycetota</taxon>
        <taxon>Actinomycetes</taxon>
        <taxon>Frankiales</taxon>
        <taxon>Frankiaceae</taxon>
        <taxon>Frankia</taxon>
    </lineage>
</organism>
<dbReference type="InterPro" id="IPR017520">
    <property type="entry name" value="CHP03086"/>
</dbReference>
<evidence type="ECO:0000313" key="3">
    <source>
        <dbReference type="Proteomes" id="UP000001937"/>
    </source>
</evidence>
<dbReference type="eggNOG" id="COG1576">
    <property type="taxonomic scope" value="Bacteria"/>
</dbReference>
<dbReference type="RefSeq" id="WP_011436723.1">
    <property type="nucleotide sequence ID" value="NC_007777.1"/>
</dbReference>
<proteinExistence type="predicted"/>
<protein>
    <recommendedName>
        <fullName evidence="1">Mycothiol-dependent maleylpyruvate isomerase metal-binding domain-containing protein</fullName>
    </recommendedName>
</protein>
<feature type="domain" description="Mycothiol-dependent maleylpyruvate isomerase metal-binding" evidence="1">
    <location>
        <begin position="9"/>
        <end position="131"/>
    </location>
</feature>
<dbReference type="GO" id="GO:0046872">
    <property type="term" value="F:metal ion binding"/>
    <property type="evidence" value="ECO:0007669"/>
    <property type="project" value="InterPro"/>
</dbReference>
<accession>Q2JAL5</accession>
<dbReference type="Gene3D" id="1.20.120.450">
    <property type="entry name" value="dinb family like domain"/>
    <property type="match status" value="1"/>
</dbReference>
<dbReference type="InterPro" id="IPR017517">
    <property type="entry name" value="Maleyloyr_isom"/>
</dbReference>
<dbReference type="EMBL" id="CP000249">
    <property type="protein sequence ID" value="ABD11677.1"/>
    <property type="molecule type" value="Genomic_DNA"/>
</dbReference>
<dbReference type="KEGG" id="fra:Francci3_2309"/>
<dbReference type="HOGENOM" id="CLU_051661_1_1_11"/>
<name>Q2JAL5_FRACC</name>
<dbReference type="InterPro" id="IPR024344">
    <property type="entry name" value="MDMPI_metal-binding"/>
</dbReference>
<dbReference type="Proteomes" id="UP000001937">
    <property type="component" value="Chromosome"/>
</dbReference>
<dbReference type="AlphaFoldDB" id="Q2JAL5"/>
<dbReference type="NCBIfam" id="TIGR03086">
    <property type="entry name" value="TIGR03086 family metal-binding protein"/>
    <property type="match status" value="1"/>
</dbReference>
<gene>
    <name evidence="2" type="ordered locus">Francci3_2309</name>
</gene>
<evidence type="ECO:0000259" key="1">
    <source>
        <dbReference type="Pfam" id="PF11716"/>
    </source>
</evidence>
<reference evidence="2 3" key="1">
    <citation type="journal article" date="2007" name="Genome Res.">
        <title>Genome characteristics of facultatively symbiotic Frankia sp. strains reflect host range and host plant biogeography.</title>
        <authorList>
            <person name="Normand P."/>
            <person name="Lapierre P."/>
            <person name="Tisa L.S."/>
            <person name="Gogarten J.P."/>
            <person name="Alloisio N."/>
            <person name="Bagnarol E."/>
            <person name="Bassi C.A."/>
            <person name="Berry A.M."/>
            <person name="Bickhart D.M."/>
            <person name="Choisne N."/>
            <person name="Couloux A."/>
            <person name="Cournoyer B."/>
            <person name="Cruveiller S."/>
            <person name="Daubin V."/>
            <person name="Demange N."/>
            <person name="Francino M.P."/>
            <person name="Goltsman E."/>
            <person name="Huang Y."/>
            <person name="Kopp O.R."/>
            <person name="Labarre L."/>
            <person name="Lapidus A."/>
            <person name="Lavire C."/>
            <person name="Marechal J."/>
            <person name="Martinez M."/>
            <person name="Mastronunzio J.E."/>
            <person name="Mullin B.C."/>
            <person name="Niemann J."/>
            <person name="Pujic P."/>
            <person name="Rawnsley T."/>
            <person name="Rouy Z."/>
            <person name="Schenowitz C."/>
            <person name="Sellstedt A."/>
            <person name="Tavares F."/>
            <person name="Tomkins J.P."/>
            <person name="Vallenet D."/>
            <person name="Valverde C."/>
            <person name="Wall L.G."/>
            <person name="Wang Y."/>
            <person name="Medigue C."/>
            <person name="Benson D.R."/>
        </authorList>
    </citation>
    <scope>NUCLEOTIDE SEQUENCE [LARGE SCALE GENOMIC DNA]</scope>
    <source>
        <strain evidence="3">DSM 45818 / CECT 9043 / CcI3</strain>
    </source>
</reference>
<dbReference type="OrthoDB" id="5185819at2"/>